<dbReference type="CDD" id="cd17077">
    <property type="entry name" value="UBX_UBXN11"/>
    <property type="match status" value="1"/>
</dbReference>
<keyword evidence="4" id="KW-0206">Cytoskeleton</keyword>
<reference evidence="13 14" key="1">
    <citation type="submission" date="2016-04" db="EMBL/GenBank/DDBJ databases">
        <title>Polished mammalian reference genomes with single-molecule sequencing and chromosome conformation capture applied to the Capra hircus genome.</title>
        <authorList>
            <person name="Bickhart D.M."/>
            <person name="Koren S."/>
            <person name="Rosen B."/>
            <person name="Hastie A."/>
            <person name="Liachko I."/>
            <person name="Sullivan S.T."/>
            <person name="Burton J."/>
            <person name="Sayre B.L."/>
            <person name="Huson H.J."/>
            <person name="Lee J."/>
            <person name="Lam E."/>
            <person name="Kelley C.M."/>
            <person name="Hutchison J.L."/>
            <person name="Zhou Y."/>
            <person name="Sun J."/>
            <person name="Crisa A."/>
            <person name="Schwartz J.C."/>
            <person name="Hammond J.A."/>
            <person name="Schroeder S.G."/>
            <person name="Liu G.E."/>
            <person name="Dunham M."/>
            <person name="Shendure J."/>
            <person name="Sonstegard T.S."/>
            <person name="Phillippy A.M."/>
            <person name="Van Tassell C.P."/>
            <person name="Smith T.P."/>
        </authorList>
    </citation>
    <scope>NUCLEOTIDE SEQUENCE [LARGE SCALE GENOMIC DNA]</scope>
</reference>
<dbReference type="FunFam" id="3.30.420.210:FF:000003">
    <property type="entry name" value="UBX domain protein 11"/>
    <property type="match status" value="1"/>
</dbReference>
<evidence type="ECO:0000256" key="7">
    <source>
        <dbReference type="ARBA" id="ARBA00073759"/>
    </source>
</evidence>
<evidence type="ECO:0000256" key="5">
    <source>
        <dbReference type="ARBA" id="ARBA00059434"/>
    </source>
</evidence>
<protein>
    <recommendedName>
        <fullName evidence="7">UBX domain-containing protein 11</fullName>
    </recommendedName>
    <alternativeName>
        <fullName evidence="9">Socius</fullName>
    </alternativeName>
    <alternativeName>
        <fullName evidence="8">UBX domain-containing protein 5</fullName>
    </alternativeName>
</protein>
<evidence type="ECO:0000256" key="6">
    <source>
        <dbReference type="ARBA" id="ARBA00062345"/>
    </source>
</evidence>
<evidence type="ECO:0000256" key="3">
    <source>
        <dbReference type="ARBA" id="ARBA00023054"/>
    </source>
</evidence>
<evidence type="ECO:0000313" key="14">
    <source>
        <dbReference type="Proteomes" id="UP000291000"/>
    </source>
</evidence>
<keyword evidence="2" id="KW-0963">Cytoplasm</keyword>
<dbReference type="AlphaFoldDB" id="A0A452FB61"/>
<feature type="domain" description="UBX" evidence="11">
    <location>
        <begin position="368"/>
        <end position="443"/>
    </location>
</feature>
<dbReference type="GO" id="GO:0043161">
    <property type="term" value="P:proteasome-mediated ubiquitin-dependent protein catabolic process"/>
    <property type="evidence" value="ECO:0007669"/>
    <property type="project" value="TreeGrafter"/>
</dbReference>
<comment type="subcellular location">
    <subcellularLocation>
        <location evidence="1">Cytoplasm</location>
        <location evidence="1">Cytoskeleton</location>
    </subcellularLocation>
</comment>
<dbReference type="PROSITE" id="PS50033">
    <property type="entry name" value="UBX"/>
    <property type="match status" value="1"/>
</dbReference>
<evidence type="ECO:0000256" key="2">
    <source>
        <dbReference type="ARBA" id="ARBA00022490"/>
    </source>
</evidence>
<dbReference type="GeneTree" id="ENSGT00520000055567"/>
<evidence type="ECO:0000313" key="13">
    <source>
        <dbReference type="Ensembl" id="ENSCHIP00000021504.1"/>
    </source>
</evidence>
<dbReference type="Gene3D" id="3.10.20.90">
    <property type="entry name" value="Phosphatidylinositol 3-kinase Catalytic Subunit, Chain A, domain 1"/>
    <property type="match status" value="1"/>
</dbReference>
<reference evidence="13" key="3">
    <citation type="submission" date="2025-09" db="UniProtKB">
        <authorList>
            <consortium name="Ensembl"/>
        </authorList>
    </citation>
    <scope>IDENTIFICATION</scope>
</reference>
<dbReference type="PANTHER" id="PTHR23333:SF4">
    <property type="entry name" value="UBX DOMAIN-CONTAINING PROTEIN 11"/>
    <property type="match status" value="1"/>
</dbReference>
<dbReference type="PANTHER" id="PTHR23333">
    <property type="entry name" value="UBX DOMAIN CONTAINING PROTEIN"/>
    <property type="match status" value="1"/>
</dbReference>
<comment type="subunit">
    <text evidence="6">Interacts with GNA12, GNA13, RND1, RND2 and RND3.</text>
</comment>
<evidence type="ECO:0000256" key="1">
    <source>
        <dbReference type="ARBA" id="ARBA00004245"/>
    </source>
</evidence>
<evidence type="ECO:0000259" key="12">
    <source>
        <dbReference type="PROSITE" id="PS51399"/>
    </source>
</evidence>
<dbReference type="Gene3D" id="3.30.420.210">
    <property type="entry name" value="SEP domain"/>
    <property type="match status" value="1"/>
</dbReference>
<reference evidence="13" key="2">
    <citation type="submission" date="2025-08" db="UniProtKB">
        <authorList>
            <consortium name="Ensembl"/>
        </authorList>
    </citation>
    <scope>IDENTIFICATION</scope>
</reference>
<dbReference type="SUPFAM" id="SSF54236">
    <property type="entry name" value="Ubiquitin-like"/>
    <property type="match status" value="1"/>
</dbReference>
<organism evidence="13 14">
    <name type="scientific">Capra hircus</name>
    <name type="common">Goat</name>
    <dbReference type="NCBI Taxonomy" id="9925"/>
    <lineage>
        <taxon>Eukaryota</taxon>
        <taxon>Metazoa</taxon>
        <taxon>Chordata</taxon>
        <taxon>Craniata</taxon>
        <taxon>Vertebrata</taxon>
        <taxon>Euteleostomi</taxon>
        <taxon>Mammalia</taxon>
        <taxon>Eutheria</taxon>
        <taxon>Laurasiatheria</taxon>
        <taxon>Artiodactyla</taxon>
        <taxon>Ruminantia</taxon>
        <taxon>Pecora</taxon>
        <taxon>Bovidae</taxon>
        <taxon>Caprinae</taxon>
        <taxon>Capra</taxon>
    </lineage>
</organism>
<accession>A0A452FB61</accession>
<comment type="function">
    <text evidence="5">May be involved in the reorganization of actin cytoskeleton mediated by RND1, RND2 and RND3. Promotes RHOA activation mediated by GNA12 and GNA13.</text>
</comment>
<feature type="region of interest" description="Disordered" evidence="10">
    <location>
        <begin position="1"/>
        <end position="29"/>
    </location>
</feature>
<dbReference type="SUPFAM" id="SSF102848">
    <property type="entry name" value="NSFL1 (p97 ATPase) cofactor p47, SEP domain"/>
    <property type="match status" value="1"/>
</dbReference>
<dbReference type="InterPro" id="IPR029071">
    <property type="entry name" value="Ubiquitin-like_domsf"/>
</dbReference>
<dbReference type="InterPro" id="IPR001012">
    <property type="entry name" value="UBX_dom"/>
</dbReference>
<sequence length="456" mass="50867">MSSPLASLGKTRRVPLQSEPVNPGRRGLKIYGNEDEVDMLNGTHGSEERISVPSCYGGIGAPVSRQGECRLPVCNDSELVATLTRKLRDLERQVKAQTDEILSKVGPQRAEGQGLVPGVEGPRLGRPRFLGDYGLQWVGEPTDQEDSEDVERDWMTAKKFWKPGDSLVPPEVDFDRLLASLKDLSELVGDSDAQLMPVPDRVPLRTLEPIPLRLYRNGIVMFDGPFRPFHDPSTQRCLRDILDGFFPSELQRLYPDGVPFKVSDLRSQVYPENGLDPFPGEGRVVGLQRIRKPLDSIEHPGSRMTAEKFLNRLPKFVIRQGEVIDIRGPIRDTLQNCCPLPVRIQEIVVETPALAAERARSRESPESPAPRLSMLRIKSENGEQAFLLMMRPEDRVGDVRALLAQARWPTTFEIFSTFPPTVYNDDALTLQAAGLVPNATLLLRVRRALPPAPGPK</sequence>
<dbReference type="EMBL" id="LWLT01000002">
    <property type="status" value="NOT_ANNOTATED_CDS"/>
    <property type="molecule type" value="Genomic_DNA"/>
</dbReference>
<evidence type="ECO:0000259" key="11">
    <source>
        <dbReference type="PROSITE" id="PS50033"/>
    </source>
</evidence>
<dbReference type="PROSITE" id="PS51399">
    <property type="entry name" value="SEP"/>
    <property type="match status" value="1"/>
</dbReference>
<dbReference type="InterPro" id="IPR012989">
    <property type="entry name" value="SEP_domain"/>
</dbReference>
<dbReference type="Pfam" id="PF08059">
    <property type="entry name" value="SEP"/>
    <property type="match status" value="1"/>
</dbReference>
<keyword evidence="3" id="KW-0175">Coiled coil</keyword>
<evidence type="ECO:0000256" key="8">
    <source>
        <dbReference type="ARBA" id="ARBA00075811"/>
    </source>
</evidence>
<dbReference type="Bgee" id="ENSCHIG00000019788">
    <property type="expression patterns" value="Expressed in fallopian tube and 17 other cell types or tissues"/>
</dbReference>
<dbReference type="GO" id="GO:0005856">
    <property type="term" value="C:cytoskeleton"/>
    <property type="evidence" value="ECO:0007669"/>
    <property type="project" value="UniProtKB-SubCell"/>
</dbReference>
<dbReference type="InterPro" id="IPR036241">
    <property type="entry name" value="NSFL1C_SEP_dom_sf"/>
</dbReference>
<dbReference type="Proteomes" id="UP000291000">
    <property type="component" value="Chromosome 2"/>
</dbReference>
<keyword evidence="14" id="KW-1185">Reference proteome</keyword>
<evidence type="ECO:0000256" key="9">
    <source>
        <dbReference type="ARBA" id="ARBA00081109"/>
    </source>
</evidence>
<dbReference type="GO" id="GO:0043130">
    <property type="term" value="F:ubiquitin binding"/>
    <property type="evidence" value="ECO:0007669"/>
    <property type="project" value="TreeGrafter"/>
</dbReference>
<evidence type="ECO:0000256" key="4">
    <source>
        <dbReference type="ARBA" id="ARBA00023212"/>
    </source>
</evidence>
<feature type="domain" description="SEP" evidence="12">
    <location>
        <begin position="207"/>
        <end position="271"/>
    </location>
</feature>
<gene>
    <name evidence="13" type="primary">UBXN11</name>
</gene>
<name>A0A452FB61_CAPHI</name>
<dbReference type="Ensembl" id="ENSCHIT00000029351.1">
    <property type="protein sequence ID" value="ENSCHIP00000021504.1"/>
    <property type="gene ID" value="ENSCHIG00000019788.1"/>
</dbReference>
<proteinExistence type="predicted"/>
<evidence type="ECO:0000256" key="10">
    <source>
        <dbReference type="SAM" id="MobiDB-lite"/>
    </source>
</evidence>